<dbReference type="InterPro" id="IPR036366">
    <property type="entry name" value="PGBDSf"/>
</dbReference>
<sequence length="189" mass="20974">MYTDAQKRSHIFDLQTFLRRIQQSEGSAAPLVPDGIWDAKTAAAVRDYQQQNCLPVTGTADQRTWNAIYATYAALIAADALPMQTAFFPPESNAVLKPGAKSPTVYVLQLMLCESAPHYNRIAAVPLTGEYDADTQSAVRHAQKIFQLPETGITDRATWQALTGLHNALFQRTPLGWQINGELRLENEK</sequence>
<proteinExistence type="predicted"/>
<feature type="domain" description="Peptidoglycan binding-like" evidence="1">
    <location>
        <begin position="120"/>
        <end position="162"/>
    </location>
</feature>
<dbReference type="RefSeq" id="WP_118730401.1">
    <property type="nucleotide sequence ID" value="NZ_BLYJ01000009.1"/>
</dbReference>
<dbReference type="InterPro" id="IPR002477">
    <property type="entry name" value="Peptidoglycan-bd-like"/>
</dbReference>
<dbReference type="EMBL" id="BLYJ01000009">
    <property type="protein sequence ID" value="GFO87862.1"/>
    <property type="molecule type" value="Genomic_DNA"/>
</dbReference>
<evidence type="ECO:0000313" key="2">
    <source>
        <dbReference type="EMBL" id="GFO87862.1"/>
    </source>
</evidence>
<name>A0ABQ1DYS5_9FIRM</name>
<organism evidence="2 3">
    <name type="scientific">Butyricicoccus faecihominis</name>
    <dbReference type="NCBI Taxonomy" id="1712515"/>
    <lineage>
        <taxon>Bacteria</taxon>
        <taxon>Bacillati</taxon>
        <taxon>Bacillota</taxon>
        <taxon>Clostridia</taxon>
        <taxon>Eubacteriales</taxon>
        <taxon>Butyricicoccaceae</taxon>
        <taxon>Butyricicoccus</taxon>
    </lineage>
</organism>
<protein>
    <recommendedName>
        <fullName evidence="1">Peptidoglycan binding-like domain-containing protein</fullName>
    </recommendedName>
</protein>
<dbReference type="SUPFAM" id="SSF47090">
    <property type="entry name" value="PGBD-like"/>
    <property type="match status" value="2"/>
</dbReference>
<keyword evidence="3" id="KW-1185">Reference proteome</keyword>
<evidence type="ECO:0000313" key="3">
    <source>
        <dbReference type="Proteomes" id="UP000620147"/>
    </source>
</evidence>
<accession>A0ABQ1DYS5</accession>
<dbReference type="Pfam" id="PF01471">
    <property type="entry name" value="PG_binding_1"/>
    <property type="match status" value="2"/>
</dbReference>
<dbReference type="Gene3D" id="1.10.101.10">
    <property type="entry name" value="PGBD-like superfamily/PGBD"/>
    <property type="match status" value="2"/>
</dbReference>
<evidence type="ECO:0000259" key="1">
    <source>
        <dbReference type="Pfam" id="PF01471"/>
    </source>
</evidence>
<dbReference type="Proteomes" id="UP000620147">
    <property type="component" value="Unassembled WGS sequence"/>
</dbReference>
<dbReference type="InterPro" id="IPR036365">
    <property type="entry name" value="PGBD-like_sf"/>
</dbReference>
<feature type="domain" description="Peptidoglycan binding-like" evidence="1">
    <location>
        <begin position="13"/>
        <end position="68"/>
    </location>
</feature>
<comment type="caution">
    <text evidence="2">The sequence shown here is derived from an EMBL/GenBank/DDBJ whole genome shotgun (WGS) entry which is preliminary data.</text>
</comment>
<gene>
    <name evidence="2" type="ORF">BUFA31_10260</name>
</gene>
<reference evidence="2 3" key="1">
    <citation type="submission" date="2020-06" db="EMBL/GenBank/DDBJ databases">
        <title>Characterization of fructooligosaccharide metabolism and fructooligosaccharide-degrading enzymes in human commensal butyrate producers.</title>
        <authorList>
            <person name="Tanno H."/>
            <person name="Fujii T."/>
            <person name="Hirano K."/>
            <person name="Maeno S."/>
            <person name="Tonozuka T."/>
            <person name="Sakamoto M."/>
            <person name="Ohkuma M."/>
            <person name="Tochio T."/>
            <person name="Endo A."/>
        </authorList>
    </citation>
    <scope>NUCLEOTIDE SEQUENCE [LARGE SCALE GENOMIC DNA]</scope>
    <source>
        <strain evidence="2 3">JCM 31056</strain>
    </source>
</reference>